<feature type="transmembrane region" description="Helical" evidence="1">
    <location>
        <begin position="12"/>
        <end position="34"/>
    </location>
</feature>
<dbReference type="Proteomes" id="UP000515873">
    <property type="component" value="Chromosome"/>
</dbReference>
<gene>
    <name evidence="2" type="ORF">H8F01_16440</name>
</gene>
<dbReference type="AlphaFoldDB" id="A0A7G8Q1K8"/>
<protein>
    <submittedName>
        <fullName evidence="2">Uncharacterized protein</fullName>
    </submittedName>
</protein>
<proteinExistence type="predicted"/>
<evidence type="ECO:0000313" key="3">
    <source>
        <dbReference type="Proteomes" id="UP000515873"/>
    </source>
</evidence>
<keyword evidence="3" id="KW-1185">Reference proteome</keyword>
<dbReference type="EMBL" id="CP060412">
    <property type="protein sequence ID" value="QNK00666.1"/>
    <property type="molecule type" value="Genomic_DNA"/>
</dbReference>
<reference evidence="2 3" key="1">
    <citation type="submission" date="2020-08" db="EMBL/GenBank/DDBJ databases">
        <title>Dyella sp. G9 isolated from forest soil.</title>
        <authorList>
            <person name="Fu J."/>
            <person name="Qiu L."/>
        </authorList>
    </citation>
    <scope>NUCLEOTIDE SEQUENCE [LARGE SCALE GENOMIC DNA]</scope>
    <source>
        <strain evidence="2 3">G9</strain>
    </source>
</reference>
<dbReference type="KEGG" id="dtl:H8F01_16440"/>
<dbReference type="RefSeq" id="WP_187056138.1">
    <property type="nucleotide sequence ID" value="NZ_CP060412.1"/>
</dbReference>
<feature type="transmembrane region" description="Helical" evidence="1">
    <location>
        <begin position="40"/>
        <end position="58"/>
    </location>
</feature>
<organism evidence="2 3">
    <name type="scientific">Dyella telluris</name>
    <dbReference type="NCBI Taxonomy" id="2763498"/>
    <lineage>
        <taxon>Bacteria</taxon>
        <taxon>Pseudomonadati</taxon>
        <taxon>Pseudomonadota</taxon>
        <taxon>Gammaproteobacteria</taxon>
        <taxon>Lysobacterales</taxon>
        <taxon>Rhodanobacteraceae</taxon>
        <taxon>Dyella</taxon>
    </lineage>
</organism>
<keyword evidence="1" id="KW-1133">Transmembrane helix</keyword>
<evidence type="ECO:0000313" key="2">
    <source>
        <dbReference type="EMBL" id="QNK00666.1"/>
    </source>
</evidence>
<accession>A0A7G8Q1K8</accession>
<keyword evidence="1" id="KW-0812">Transmembrane</keyword>
<name>A0A7G8Q1K8_9GAMM</name>
<keyword evidence="1" id="KW-0472">Membrane</keyword>
<evidence type="ECO:0000256" key="1">
    <source>
        <dbReference type="SAM" id="Phobius"/>
    </source>
</evidence>
<sequence length="75" mass="8525">MKTITHRSRGMGWRSAAIIIATLLFALSVVELLLRPDGDVAIWRGLALSSLYLVMCLSQRRLFAPTRSRGERRIR</sequence>